<dbReference type="SUPFAM" id="SSF47413">
    <property type="entry name" value="lambda repressor-like DNA-binding domains"/>
    <property type="match status" value="1"/>
</dbReference>
<keyword evidence="3" id="KW-0804">Transcription</keyword>
<dbReference type="PANTHER" id="PTHR30146:SF109">
    <property type="entry name" value="HTH-TYPE TRANSCRIPTIONAL REGULATOR GALS"/>
    <property type="match status" value="1"/>
</dbReference>
<evidence type="ECO:0000313" key="5">
    <source>
        <dbReference type="EMBL" id="MBP2478888.1"/>
    </source>
</evidence>
<comment type="caution">
    <text evidence="5">The sequence shown here is derived from an EMBL/GenBank/DDBJ whole genome shotgun (WGS) entry which is preliminary data.</text>
</comment>
<dbReference type="Proteomes" id="UP001519363">
    <property type="component" value="Unassembled WGS sequence"/>
</dbReference>
<evidence type="ECO:0000259" key="4">
    <source>
        <dbReference type="PROSITE" id="PS50932"/>
    </source>
</evidence>
<keyword evidence="1" id="KW-0805">Transcription regulation</keyword>
<name>A0ABS5AQP6_9PSEU</name>
<dbReference type="PRINTS" id="PR00036">
    <property type="entry name" value="HTHLACI"/>
</dbReference>
<reference evidence="5 6" key="1">
    <citation type="submission" date="2021-03" db="EMBL/GenBank/DDBJ databases">
        <title>Sequencing the genomes of 1000 actinobacteria strains.</title>
        <authorList>
            <person name="Klenk H.-P."/>
        </authorList>
    </citation>
    <scope>NUCLEOTIDE SEQUENCE [LARGE SCALE GENOMIC DNA]</scope>
    <source>
        <strain evidence="5 6">DSM 44580</strain>
    </source>
</reference>
<evidence type="ECO:0000256" key="1">
    <source>
        <dbReference type="ARBA" id="ARBA00023015"/>
    </source>
</evidence>
<dbReference type="PROSITE" id="PS50932">
    <property type="entry name" value="HTH_LACI_2"/>
    <property type="match status" value="1"/>
</dbReference>
<dbReference type="SMART" id="SM00354">
    <property type="entry name" value="HTH_LACI"/>
    <property type="match status" value="1"/>
</dbReference>
<dbReference type="CDD" id="cd06267">
    <property type="entry name" value="PBP1_LacI_sugar_binding-like"/>
    <property type="match status" value="1"/>
</dbReference>
<accession>A0ABS5AQP6</accession>
<dbReference type="InterPro" id="IPR028082">
    <property type="entry name" value="Peripla_BP_I"/>
</dbReference>
<protein>
    <submittedName>
        <fullName evidence="5">LacI family transcriptional regulator</fullName>
    </submittedName>
</protein>
<dbReference type="InterPro" id="IPR046335">
    <property type="entry name" value="LacI/GalR-like_sensor"/>
</dbReference>
<dbReference type="InterPro" id="IPR010982">
    <property type="entry name" value="Lambda_DNA-bd_dom_sf"/>
</dbReference>
<gene>
    <name evidence="5" type="ORF">JOF53_007760</name>
</gene>
<keyword evidence="2" id="KW-0238">DNA-binding</keyword>
<dbReference type="InterPro" id="IPR000843">
    <property type="entry name" value="HTH_LacI"/>
</dbReference>
<feature type="domain" description="HTH lacI-type" evidence="4">
    <location>
        <begin position="8"/>
        <end position="62"/>
    </location>
</feature>
<keyword evidence="6" id="KW-1185">Reference proteome</keyword>
<dbReference type="Gene3D" id="1.10.260.40">
    <property type="entry name" value="lambda repressor-like DNA-binding domains"/>
    <property type="match status" value="1"/>
</dbReference>
<proteinExistence type="predicted"/>
<dbReference type="Gene3D" id="3.40.50.2300">
    <property type="match status" value="2"/>
</dbReference>
<dbReference type="CDD" id="cd01392">
    <property type="entry name" value="HTH_LacI"/>
    <property type="match status" value="1"/>
</dbReference>
<dbReference type="Pfam" id="PF13377">
    <property type="entry name" value="Peripla_BP_3"/>
    <property type="match status" value="1"/>
</dbReference>
<sequence length="331" mass="36028">MGTEQRRVTIHDVAAAAGVSRQTVSRALNDKPEIDERTKARVLAAARELGYRPSRFARGLVRQDTTTVGLVVPDLRNPFFTEVAASALEAARARDWHVVVHDTADSPEEEVTTLRVIGGQVDAVVGYFSQPEEEIERHLPGLPVVFLGRRHHGPRFRSIRIDGADGMAEAVAHLKARGHTHLGMLDHKHRPEPSERRDWFLHALARHGYPPERAPVLGAVQSVDGGAQAFSQLRAAHPEVTAVLTFNDVIAVGALRQARRDGLAVPERFAVVGFDGLELGEIVDPPLTTVDINTHRLGELAIHAVGNALAGVAPRPEEQLVRGTLRVRGSA</sequence>
<evidence type="ECO:0000256" key="3">
    <source>
        <dbReference type="ARBA" id="ARBA00023163"/>
    </source>
</evidence>
<evidence type="ECO:0000313" key="6">
    <source>
        <dbReference type="Proteomes" id="UP001519363"/>
    </source>
</evidence>
<dbReference type="EMBL" id="JAGIOO010000001">
    <property type="protein sequence ID" value="MBP2478888.1"/>
    <property type="molecule type" value="Genomic_DNA"/>
</dbReference>
<dbReference type="PANTHER" id="PTHR30146">
    <property type="entry name" value="LACI-RELATED TRANSCRIPTIONAL REPRESSOR"/>
    <property type="match status" value="1"/>
</dbReference>
<organism evidence="5 6">
    <name type="scientific">Crossiella equi</name>
    <dbReference type="NCBI Taxonomy" id="130796"/>
    <lineage>
        <taxon>Bacteria</taxon>
        <taxon>Bacillati</taxon>
        <taxon>Actinomycetota</taxon>
        <taxon>Actinomycetes</taxon>
        <taxon>Pseudonocardiales</taxon>
        <taxon>Pseudonocardiaceae</taxon>
        <taxon>Crossiella</taxon>
    </lineage>
</organism>
<dbReference type="PROSITE" id="PS00356">
    <property type="entry name" value="HTH_LACI_1"/>
    <property type="match status" value="1"/>
</dbReference>
<evidence type="ECO:0000256" key="2">
    <source>
        <dbReference type="ARBA" id="ARBA00023125"/>
    </source>
</evidence>
<dbReference type="RefSeq" id="WP_086786598.1">
    <property type="nucleotide sequence ID" value="NZ_JAGIOO010000001.1"/>
</dbReference>
<dbReference type="SUPFAM" id="SSF53822">
    <property type="entry name" value="Periplasmic binding protein-like I"/>
    <property type="match status" value="1"/>
</dbReference>
<dbReference type="Pfam" id="PF00356">
    <property type="entry name" value="LacI"/>
    <property type="match status" value="1"/>
</dbReference>